<sequence length="503" mass="56989">MDVDHVAQTWSVSIYYPLLITGLVLLFWFQQKRIPFPQDAPQVLKEGYPLLGALRFFTDRGNFFHDSVAATRTGNFGFYVGCHQLIGLAGHPGRKTFFESKLLDLTTGYRVLLGTEPPSISKRGHYDEIISYAAKFRRNFIRTMGTESLSDHLPLNIELVHETFREAGSDGLMDVFHDFDVLVHRLTMQNLGVYEIADSQELYQRTYNAYYQIESAKSATRVIFPWLPTPAFITQITAGAKLYQTFSRIIRQRAASEKPQGGALQYLIDSGANTSDILHFVLNAIFASQLNTPIVVSWVVIYLATQPYWMKMVRAEIDAALAKHGSPGETPVDVLKRLKLQQWESEFPCFNACMHESMRLHVTGSAYRMNTSGGDVPITGTKEVVPRDALVFYLLKEVHLDPEIYPEPDKWDPRRFLSENDQSKDTPYSFLAWGDGRHPCLGTRIAKLQMVIIVAHLVSTFDLQLCDAAGRPKDDPPAAEQKYHVTSKPIVGVRVKYCRRSLD</sequence>
<dbReference type="Gene3D" id="1.10.630.10">
    <property type="entry name" value="Cytochrome P450"/>
    <property type="match status" value="1"/>
</dbReference>
<dbReference type="InterPro" id="IPR002403">
    <property type="entry name" value="Cyt_P450_E_grp-IV"/>
</dbReference>
<name>A0A5N7BCS7_9EURO</name>
<dbReference type="Proteomes" id="UP000326198">
    <property type="component" value="Unassembled WGS sequence"/>
</dbReference>
<keyword evidence="6 8" id="KW-0408">Iron</keyword>
<gene>
    <name evidence="10" type="ORF">BDV26DRAFT_291171</name>
</gene>
<keyword evidence="9" id="KW-0472">Membrane</keyword>
<dbReference type="PRINTS" id="PR00465">
    <property type="entry name" value="EP450IV"/>
</dbReference>
<evidence type="ECO:0000256" key="8">
    <source>
        <dbReference type="PIRSR" id="PIRSR602403-1"/>
    </source>
</evidence>
<comment type="cofactor">
    <cofactor evidence="1 8">
        <name>heme</name>
        <dbReference type="ChEBI" id="CHEBI:30413"/>
    </cofactor>
</comment>
<dbReference type="InterPro" id="IPR001128">
    <property type="entry name" value="Cyt_P450"/>
</dbReference>
<protein>
    <submittedName>
        <fullName evidence="10">Cytochrome P450</fullName>
    </submittedName>
</protein>
<accession>A0A5N7BCS7</accession>
<dbReference type="GO" id="GO:0005506">
    <property type="term" value="F:iron ion binding"/>
    <property type="evidence" value="ECO:0007669"/>
    <property type="project" value="InterPro"/>
</dbReference>
<dbReference type="GO" id="GO:0004497">
    <property type="term" value="F:monooxygenase activity"/>
    <property type="evidence" value="ECO:0007669"/>
    <property type="project" value="UniProtKB-KW"/>
</dbReference>
<evidence type="ECO:0000313" key="11">
    <source>
        <dbReference type="Proteomes" id="UP000326198"/>
    </source>
</evidence>
<reference evidence="10 11" key="1">
    <citation type="submission" date="2019-04" db="EMBL/GenBank/DDBJ databases">
        <title>Friends and foes A comparative genomics studyof 23 Aspergillus species from section Flavi.</title>
        <authorList>
            <consortium name="DOE Joint Genome Institute"/>
            <person name="Kjaerbolling I."/>
            <person name="Vesth T."/>
            <person name="Frisvad J.C."/>
            <person name="Nybo J.L."/>
            <person name="Theobald S."/>
            <person name="Kildgaard S."/>
            <person name="Isbrandt T."/>
            <person name="Kuo A."/>
            <person name="Sato A."/>
            <person name="Lyhne E.K."/>
            <person name="Kogle M.E."/>
            <person name="Wiebenga A."/>
            <person name="Kun R.S."/>
            <person name="Lubbers R.J."/>
            <person name="Makela M.R."/>
            <person name="Barry K."/>
            <person name="Chovatia M."/>
            <person name="Clum A."/>
            <person name="Daum C."/>
            <person name="Haridas S."/>
            <person name="He G."/>
            <person name="LaButti K."/>
            <person name="Lipzen A."/>
            <person name="Mondo S."/>
            <person name="Riley R."/>
            <person name="Salamov A."/>
            <person name="Simmons B.A."/>
            <person name="Magnuson J.K."/>
            <person name="Henrissat B."/>
            <person name="Mortensen U.H."/>
            <person name="Larsen T.O."/>
            <person name="Devries R.P."/>
            <person name="Grigoriev I.V."/>
            <person name="Machida M."/>
            <person name="Baker S.E."/>
            <person name="Andersen M.R."/>
        </authorList>
    </citation>
    <scope>NUCLEOTIDE SEQUENCE [LARGE SCALE GENOMIC DNA]</scope>
    <source>
        <strain evidence="10 11">IBT 29228</strain>
    </source>
</reference>
<dbReference type="PANTHER" id="PTHR24304">
    <property type="entry name" value="CYTOCHROME P450 FAMILY 7"/>
    <property type="match status" value="1"/>
</dbReference>
<dbReference type="InterPro" id="IPR050529">
    <property type="entry name" value="CYP450_sterol_14alpha_dmase"/>
</dbReference>
<evidence type="ECO:0000256" key="5">
    <source>
        <dbReference type="ARBA" id="ARBA00023002"/>
    </source>
</evidence>
<keyword evidence="5" id="KW-0560">Oxidoreductase</keyword>
<feature type="binding site" description="axial binding residue" evidence="8">
    <location>
        <position position="440"/>
    </location>
    <ligand>
        <name>heme</name>
        <dbReference type="ChEBI" id="CHEBI:30413"/>
    </ligand>
    <ligandPart>
        <name>Fe</name>
        <dbReference type="ChEBI" id="CHEBI:18248"/>
    </ligandPart>
</feature>
<evidence type="ECO:0000256" key="3">
    <source>
        <dbReference type="ARBA" id="ARBA00022617"/>
    </source>
</evidence>
<evidence type="ECO:0000256" key="6">
    <source>
        <dbReference type="ARBA" id="ARBA00023004"/>
    </source>
</evidence>
<dbReference type="OrthoDB" id="1055148at2759"/>
<keyword evidence="3 8" id="KW-0349">Heme</keyword>
<proteinExistence type="inferred from homology"/>
<evidence type="ECO:0000256" key="7">
    <source>
        <dbReference type="ARBA" id="ARBA00023033"/>
    </source>
</evidence>
<comment type="similarity">
    <text evidence="2">Belongs to the cytochrome P450 family.</text>
</comment>
<keyword evidence="4 8" id="KW-0479">Metal-binding</keyword>
<evidence type="ECO:0000256" key="9">
    <source>
        <dbReference type="SAM" id="Phobius"/>
    </source>
</evidence>
<dbReference type="AlphaFoldDB" id="A0A5N7BCS7"/>
<dbReference type="Pfam" id="PF00067">
    <property type="entry name" value="p450"/>
    <property type="match status" value="1"/>
</dbReference>
<evidence type="ECO:0000256" key="4">
    <source>
        <dbReference type="ARBA" id="ARBA00022723"/>
    </source>
</evidence>
<evidence type="ECO:0000256" key="2">
    <source>
        <dbReference type="ARBA" id="ARBA00010617"/>
    </source>
</evidence>
<dbReference type="GO" id="GO:0020037">
    <property type="term" value="F:heme binding"/>
    <property type="evidence" value="ECO:0007669"/>
    <property type="project" value="InterPro"/>
</dbReference>
<dbReference type="EMBL" id="ML736192">
    <property type="protein sequence ID" value="KAE8379572.1"/>
    <property type="molecule type" value="Genomic_DNA"/>
</dbReference>
<evidence type="ECO:0000256" key="1">
    <source>
        <dbReference type="ARBA" id="ARBA00001971"/>
    </source>
</evidence>
<organism evidence="10 11">
    <name type="scientific">Aspergillus bertholletiae</name>
    <dbReference type="NCBI Taxonomy" id="1226010"/>
    <lineage>
        <taxon>Eukaryota</taxon>
        <taxon>Fungi</taxon>
        <taxon>Dikarya</taxon>
        <taxon>Ascomycota</taxon>
        <taxon>Pezizomycotina</taxon>
        <taxon>Eurotiomycetes</taxon>
        <taxon>Eurotiomycetidae</taxon>
        <taxon>Eurotiales</taxon>
        <taxon>Aspergillaceae</taxon>
        <taxon>Aspergillus</taxon>
        <taxon>Aspergillus subgen. Circumdati</taxon>
    </lineage>
</organism>
<dbReference type="PANTHER" id="PTHR24304:SF2">
    <property type="entry name" value="24-HYDROXYCHOLESTEROL 7-ALPHA-HYDROXYLASE"/>
    <property type="match status" value="1"/>
</dbReference>
<keyword evidence="9" id="KW-0812">Transmembrane</keyword>
<dbReference type="InterPro" id="IPR036396">
    <property type="entry name" value="Cyt_P450_sf"/>
</dbReference>
<dbReference type="SUPFAM" id="SSF48264">
    <property type="entry name" value="Cytochrome P450"/>
    <property type="match status" value="1"/>
</dbReference>
<keyword evidence="9" id="KW-1133">Transmembrane helix</keyword>
<feature type="transmembrane region" description="Helical" evidence="9">
    <location>
        <begin position="12"/>
        <end position="29"/>
    </location>
</feature>
<evidence type="ECO:0000313" key="10">
    <source>
        <dbReference type="EMBL" id="KAE8379572.1"/>
    </source>
</evidence>
<keyword evidence="7" id="KW-0503">Monooxygenase</keyword>
<dbReference type="GO" id="GO:0016705">
    <property type="term" value="F:oxidoreductase activity, acting on paired donors, with incorporation or reduction of molecular oxygen"/>
    <property type="evidence" value="ECO:0007669"/>
    <property type="project" value="InterPro"/>
</dbReference>
<keyword evidence="11" id="KW-1185">Reference proteome</keyword>